<dbReference type="EMBL" id="AFRZ01000001">
    <property type="protein sequence ID" value="EHP29037.1"/>
    <property type="molecule type" value="Genomic_DNA"/>
</dbReference>
<keyword evidence="2" id="KW-0328">Glycosyltransferase</keyword>
<dbReference type="PANTHER" id="PTHR22916">
    <property type="entry name" value="GLYCOSYLTRANSFERASE"/>
    <property type="match status" value="1"/>
</dbReference>
<dbReference type="EC" id="2.4.1.-" evidence="2"/>
<dbReference type="PANTHER" id="PTHR22916:SF3">
    <property type="entry name" value="UDP-GLCNAC:BETAGAL BETA-1,3-N-ACETYLGLUCOSAMINYLTRANSFERASE-LIKE PROTEIN 1"/>
    <property type="match status" value="1"/>
</dbReference>
<dbReference type="InterPro" id="IPR001173">
    <property type="entry name" value="Glyco_trans_2-like"/>
</dbReference>
<dbReference type="PATRIC" id="fig|929558.5.peg.508"/>
<dbReference type="SUPFAM" id="SSF53448">
    <property type="entry name" value="Nucleotide-diphospho-sugar transferases"/>
    <property type="match status" value="1"/>
</dbReference>
<dbReference type="InterPro" id="IPR029044">
    <property type="entry name" value="Nucleotide-diphossugar_trans"/>
</dbReference>
<sequence>MHFKNNMNINREKKLVTVGIPSYNRPLTLSRALESVINQSYENLEIIVSDDSSPNAEVDDTIKDYCSRDSRIIYIRHKKNIGPRENHSFLVEKASGEYFMWLADDDYISKDYIEEIMKVFIKDDSYSLIGGQTFFINGSDLPIKKSPYNLLERNPKKRILKYLDIIHHNSIYYGVFRTHNSVDYDIHCFGSDWLHVVRLAYKGKVKTLKNISIFREAEGGASTRNFSYFERIKIYYDVYRNINYDLFHSNLYNELTLAELNMLSKEIRKRFLKYLYIDGFFNKIKNKFIKTLKN</sequence>
<dbReference type="Gene3D" id="3.90.550.10">
    <property type="entry name" value="Spore Coat Polysaccharide Biosynthesis Protein SpsA, Chain A"/>
    <property type="match status" value="1"/>
</dbReference>
<feature type="domain" description="Glycosyltransferase 2-like" evidence="1">
    <location>
        <begin position="17"/>
        <end position="163"/>
    </location>
</feature>
<gene>
    <name evidence="2" type="ORF">SMGD1_0510</name>
</gene>
<dbReference type="Proteomes" id="UP000006431">
    <property type="component" value="Unassembled WGS sequence"/>
</dbReference>
<protein>
    <submittedName>
        <fullName evidence="2">Glycosyl transferase, family 2</fullName>
        <ecNumber evidence="2">2.4.1.-</ecNumber>
    </submittedName>
</protein>
<proteinExistence type="predicted"/>
<evidence type="ECO:0000313" key="2">
    <source>
        <dbReference type="EMBL" id="EHP29037.1"/>
    </source>
</evidence>
<reference evidence="2 3" key="1">
    <citation type="journal article" date="2012" name="Proc. Natl. Acad. Sci. U.S.A.">
        <title>Genome and physiology of a model Epsilonproteobacterium responsible for sulfide detoxification in marine oxygen depletion zones.</title>
        <authorList>
            <person name="Grote J."/>
            <person name="Schott T."/>
            <person name="Bruckner C.G."/>
            <person name="Glockner F.O."/>
            <person name="Jost G."/>
            <person name="Teeling H."/>
            <person name="Labrenz M."/>
            <person name="Jurgens K."/>
        </authorList>
    </citation>
    <scope>NUCLEOTIDE SEQUENCE [LARGE SCALE GENOMIC DNA]</scope>
    <source>
        <strain evidence="2 3">GD1</strain>
    </source>
</reference>
<dbReference type="Pfam" id="PF00535">
    <property type="entry name" value="Glycos_transf_2"/>
    <property type="match status" value="1"/>
</dbReference>
<dbReference type="HOGENOM" id="CLU_946370_0_0_7"/>
<organism evidence="2 3">
    <name type="scientific">Sulfurimonas gotlandica (strain DSM 19862 / JCM 16533 / GD1)</name>
    <dbReference type="NCBI Taxonomy" id="929558"/>
    <lineage>
        <taxon>Bacteria</taxon>
        <taxon>Pseudomonadati</taxon>
        <taxon>Campylobacterota</taxon>
        <taxon>Epsilonproteobacteria</taxon>
        <taxon>Campylobacterales</taxon>
        <taxon>Sulfurimonadaceae</taxon>
        <taxon>Sulfurimonas</taxon>
    </lineage>
</organism>
<dbReference type="STRING" id="929558.SMGD1_0510"/>
<comment type="caution">
    <text evidence="2">The sequence shown here is derived from an EMBL/GenBank/DDBJ whole genome shotgun (WGS) entry which is preliminary data.</text>
</comment>
<dbReference type="GO" id="GO:0016758">
    <property type="term" value="F:hexosyltransferase activity"/>
    <property type="evidence" value="ECO:0007669"/>
    <property type="project" value="UniProtKB-ARBA"/>
</dbReference>
<evidence type="ECO:0000313" key="3">
    <source>
        <dbReference type="Proteomes" id="UP000006431"/>
    </source>
</evidence>
<keyword evidence="2" id="KW-0808">Transferase</keyword>
<dbReference type="AlphaFoldDB" id="B6BKI2"/>
<keyword evidence="3" id="KW-1185">Reference proteome</keyword>
<accession>B6BKI2</accession>
<evidence type="ECO:0000259" key="1">
    <source>
        <dbReference type="Pfam" id="PF00535"/>
    </source>
</evidence>
<dbReference type="eggNOG" id="COG0463">
    <property type="taxonomic scope" value="Bacteria"/>
</dbReference>
<dbReference type="CDD" id="cd00761">
    <property type="entry name" value="Glyco_tranf_GTA_type"/>
    <property type="match status" value="1"/>
</dbReference>
<name>B6BKI2_SULGG</name>
<dbReference type="OrthoDB" id="5372349at2"/>
<accession>H1FVB1</accession>